<dbReference type="EMBL" id="CAJVPZ010099293">
    <property type="protein sequence ID" value="CAG8820618.1"/>
    <property type="molecule type" value="Genomic_DNA"/>
</dbReference>
<reference evidence="1" key="1">
    <citation type="submission" date="2021-06" db="EMBL/GenBank/DDBJ databases">
        <authorList>
            <person name="Kallberg Y."/>
            <person name="Tangrot J."/>
            <person name="Rosling A."/>
        </authorList>
    </citation>
    <scope>NUCLEOTIDE SEQUENCE</scope>
    <source>
        <strain evidence="1">IN212</strain>
    </source>
</reference>
<accession>A0A9N9KCH0</accession>
<organism evidence="1 2">
    <name type="scientific">Racocetra fulgida</name>
    <dbReference type="NCBI Taxonomy" id="60492"/>
    <lineage>
        <taxon>Eukaryota</taxon>
        <taxon>Fungi</taxon>
        <taxon>Fungi incertae sedis</taxon>
        <taxon>Mucoromycota</taxon>
        <taxon>Glomeromycotina</taxon>
        <taxon>Glomeromycetes</taxon>
        <taxon>Diversisporales</taxon>
        <taxon>Gigasporaceae</taxon>
        <taxon>Racocetra</taxon>
    </lineage>
</organism>
<dbReference type="AlphaFoldDB" id="A0A9N9KCH0"/>
<dbReference type="Proteomes" id="UP000789396">
    <property type="component" value="Unassembled WGS sequence"/>
</dbReference>
<feature type="non-terminal residue" evidence="1">
    <location>
        <position position="1"/>
    </location>
</feature>
<proteinExistence type="predicted"/>
<feature type="non-terminal residue" evidence="1">
    <location>
        <position position="51"/>
    </location>
</feature>
<name>A0A9N9KCH0_9GLOM</name>
<evidence type="ECO:0000313" key="2">
    <source>
        <dbReference type="Proteomes" id="UP000789396"/>
    </source>
</evidence>
<protein>
    <submittedName>
        <fullName evidence="1">2722_t:CDS:1</fullName>
    </submittedName>
</protein>
<comment type="caution">
    <text evidence="1">The sequence shown here is derived from an EMBL/GenBank/DDBJ whole genome shotgun (WGS) entry which is preliminary data.</text>
</comment>
<sequence length="51" mass="6068">VNSDTYVAIKLENDTILFEAYDQIIKELGSNFNDSRYKFFFIHHDKKIGRI</sequence>
<evidence type="ECO:0000313" key="1">
    <source>
        <dbReference type="EMBL" id="CAG8820618.1"/>
    </source>
</evidence>
<keyword evidence="2" id="KW-1185">Reference proteome</keyword>
<gene>
    <name evidence="1" type="ORF">RFULGI_LOCUS19615</name>
</gene>